<keyword evidence="2" id="KW-0732">Signal</keyword>
<dbReference type="PROSITE" id="PS50011">
    <property type="entry name" value="PROTEIN_KINASE_DOM"/>
    <property type="match status" value="1"/>
</dbReference>
<evidence type="ECO:0000256" key="7">
    <source>
        <dbReference type="SAM" id="MobiDB-lite"/>
    </source>
</evidence>
<dbReference type="Gene3D" id="1.10.510.10">
    <property type="entry name" value="Transferase(Phosphotransferase) domain 1"/>
    <property type="match status" value="1"/>
</dbReference>
<dbReference type="PANTHER" id="PTHR43289">
    <property type="entry name" value="MITOGEN-ACTIVATED PROTEIN KINASE KINASE KINASE 20-RELATED"/>
    <property type="match status" value="1"/>
</dbReference>
<keyword evidence="5 6" id="KW-0067">ATP-binding</keyword>
<reference evidence="10 11" key="1">
    <citation type="submission" date="2017-06" db="EMBL/GenBank/DDBJ databases">
        <authorList>
            <person name="Kim H.J."/>
            <person name="Triplett B.A."/>
        </authorList>
    </citation>
    <scope>NUCLEOTIDE SEQUENCE [LARGE SCALE GENOMIC DNA]</scope>
    <source>
        <strain evidence="10">FRACA_ARgP5</strain>
    </source>
</reference>
<dbReference type="GO" id="GO:0004674">
    <property type="term" value="F:protein serine/threonine kinase activity"/>
    <property type="evidence" value="ECO:0007669"/>
    <property type="project" value="TreeGrafter"/>
</dbReference>
<feature type="compositionally biased region" description="Low complexity" evidence="7">
    <location>
        <begin position="354"/>
        <end position="364"/>
    </location>
</feature>
<feature type="region of interest" description="Disordered" evidence="7">
    <location>
        <begin position="1"/>
        <end position="39"/>
    </location>
</feature>
<keyword evidence="11" id="KW-1185">Reference proteome</keyword>
<keyword evidence="3 6" id="KW-0547">Nucleotide-binding</keyword>
<evidence type="ECO:0000256" key="2">
    <source>
        <dbReference type="ARBA" id="ARBA00022729"/>
    </source>
</evidence>
<dbReference type="Pfam" id="PF11611">
    <property type="entry name" value="DUF4352"/>
    <property type="match status" value="1"/>
</dbReference>
<dbReference type="EMBL" id="FZMO01000537">
    <property type="protein sequence ID" value="SNQ51475.1"/>
    <property type="molecule type" value="Genomic_DNA"/>
</dbReference>
<keyword evidence="1" id="KW-0808">Transferase</keyword>
<keyword evidence="4 10" id="KW-0418">Kinase</keyword>
<protein>
    <submittedName>
        <fullName evidence="10">Putative serine-threonine protein kinase</fullName>
    </submittedName>
</protein>
<evidence type="ECO:0000256" key="6">
    <source>
        <dbReference type="PROSITE-ProRule" id="PRU10141"/>
    </source>
</evidence>
<feature type="compositionally biased region" description="Low complexity" evidence="7">
    <location>
        <begin position="491"/>
        <end position="500"/>
    </location>
</feature>
<dbReference type="InterPro" id="IPR008271">
    <property type="entry name" value="Ser/Thr_kinase_AS"/>
</dbReference>
<dbReference type="InterPro" id="IPR029051">
    <property type="entry name" value="DUF4352"/>
</dbReference>
<evidence type="ECO:0000256" key="8">
    <source>
        <dbReference type="SAM" id="Phobius"/>
    </source>
</evidence>
<dbReference type="AlphaFoldDB" id="A0A2I2L0P2"/>
<dbReference type="PROSITE" id="PS00108">
    <property type="entry name" value="PROTEIN_KINASE_ST"/>
    <property type="match status" value="1"/>
</dbReference>
<dbReference type="PROSITE" id="PS00107">
    <property type="entry name" value="PROTEIN_KINASE_ATP"/>
    <property type="match status" value="1"/>
</dbReference>
<feature type="compositionally biased region" description="Gly residues" evidence="7">
    <location>
        <begin position="438"/>
        <end position="450"/>
    </location>
</feature>
<dbReference type="Gene3D" id="2.60.40.1240">
    <property type="match status" value="1"/>
</dbReference>
<organism evidence="10 11">
    <name type="scientific">Frankia canadensis</name>
    <dbReference type="NCBI Taxonomy" id="1836972"/>
    <lineage>
        <taxon>Bacteria</taxon>
        <taxon>Bacillati</taxon>
        <taxon>Actinomycetota</taxon>
        <taxon>Actinomycetes</taxon>
        <taxon>Frankiales</taxon>
        <taxon>Frankiaceae</taxon>
        <taxon>Frankia</taxon>
    </lineage>
</organism>
<evidence type="ECO:0000256" key="5">
    <source>
        <dbReference type="ARBA" id="ARBA00022840"/>
    </source>
</evidence>
<feature type="compositionally biased region" description="Low complexity" evidence="7">
    <location>
        <begin position="475"/>
        <end position="484"/>
    </location>
</feature>
<feature type="domain" description="Protein kinase" evidence="9">
    <location>
        <begin position="43"/>
        <end position="296"/>
    </location>
</feature>
<keyword evidence="8" id="KW-1133">Transmembrane helix</keyword>
<keyword evidence="8" id="KW-0812">Transmembrane</keyword>
<evidence type="ECO:0000313" key="10">
    <source>
        <dbReference type="EMBL" id="SNQ51475.1"/>
    </source>
</evidence>
<feature type="compositionally biased region" description="Gly residues" evidence="7">
    <location>
        <begin position="371"/>
        <end position="404"/>
    </location>
</feature>
<name>A0A2I2L0P2_9ACTN</name>
<dbReference type="InterPro" id="IPR011009">
    <property type="entry name" value="Kinase-like_dom_sf"/>
</dbReference>
<feature type="transmembrane region" description="Helical" evidence="8">
    <location>
        <begin position="546"/>
        <end position="566"/>
    </location>
</feature>
<feature type="binding site" evidence="6">
    <location>
        <position position="71"/>
    </location>
    <ligand>
        <name>ATP</name>
        <dbReference type="ChEBI" id="CHEBI:30616"/>
    </ligand>
</feature>
<gene>
    <name evidence="10" type="ORF">FRACA_700028</name>
</gene>
<accession>A0A2I2L0P2</accession>
<dbReference type="CDD" id="cd14014">
    <property type="entry name" value="STKc_PknB_like"/>
    <property type="match status" value="1"/>
</dbReference>
<sequence>MGSDRDHNRTVLTMVDDAAGRTPRRREPGDPLNPHEPRSIGPYTLISRLGVGGMGTVYLARNAADRRVAVKVIRPDLAADEEFRRRFRAEVEAARRVAPFCTAEVLDADPNAPAPYLVTEFIDGVRLDEQVDQGPLASSTLTGLAVGVATALTAIHSAGLVHRDLKPSNVMLSLSGPRVIDFGIAQALDGAKAKPTAWGFGSAGWMAPEQVHGQPIGPEADVFAWGILIAYAGTGRHPFGDGSDIDLGMRIVGAPPDLGGLREPLVSLVSAALAKHPDDRPSARELLLRLIAQPPARGGGSHGPAIGQVEELLSRTGEVPRPAPTRIGPATSAPARRPPWNGGAVPPARPEQAGPPGRSPGMARPGPPGGAPMGPGAALGPGTTLGAGSTLGPGGNRGPGGTTLGPGRTALGPGGAAAGAPPGAARPRGVPYPPGVDPTGGRGAPVGGPGQAPYAGRPATAGPGPLGARGPTGVPSPAGPRDAGPPGGRPRGAAGPWIAPGGQGAPGTGPLPMPGPGPVPGGATGAGYPPYAQPAPARRGPDRRQLALIAGVLLAAIIGIAIVVLLPDRGDDGQHAGSQSGGTGAASTTAPGSAQPSTMAGFGSTVTDGGLQFVVAGLDCSATQIGDGLLALRANGRFCQARVTVRNTSGTSVALDNTAQLLWDNRGERHEANFLARFKRHEDLWDAIDPGDTKQGTLVFDVPQDAVPQVLELHESPQSPGVKISVR</sequence>
<dbReference type="InterPro" id="IPR029050">
    <property type="entry name" value="Immunoprotect_excell_Ig-like"/>
</dbReference>
<dbReference type="GO" id="GO:0005524">
    <property type="term" value="F:ATP binding"/>
    <property type="evidence" value="ECO:0007669"/>
    <property type="project" value="UniProtKB-UniRule"/>
</dbReference>
<dbReference type="InterPro" id="IPR000719">
    <property type="entry name" value="Prot_kinase_dom"/>
</dbReference>
<feature type="compositionally biased region" description="Low complexity" evidence="7">
    <location>
        <begin position="418"/>
        <end position="429"/>
    </location>
</feature>
<feature type="compositionally biased region" description="Low complexity" evidence="7">
    <location>
        <begin position="585"/>
        <end position="598"/>
    </location>
</feature>
<evidence type="ECO:0000259" key="9">
    <source>
        <dbReference type="PROSITE" id="PS50011"/>
    </source>
</evidence>
<feature type="region of interest" description="Disordered" evidence="7">
    <location>
        <begin position="317"/>
        <end position="539"/>
    </location>
</feature>
<dbReference type="InterPro" id="IPR017441">
    <property type="entry name" value="Protein_kinase_ATP_BS"/>
</dbReference>
<evidence type="ECO:0000256" key="4">
    <source>
        <dbReference type="ARBA" id="ARBA00022777"/>
    </source>
</evidence>
<dbReference type="Pfam" id="PF00069">
    <property type="entry name" value="Pkinase"/>
    <property type="match status" value="1"/>
</dbReference>
<feature type="compositionally biased region" description="Low complexity" evidence="7">
    <location>
        <begin position="526"/>
        <end position="538"/>
    </location>
</feature>
<evidence type="ECO:0000256" key="3">
    <source>
        <dbReference type="ARBA" id="ARBA00022741"/>
    </source>
</evidence>
<dbReference type="Gene3D" id="3.30.200.20">
    <property type="entry name" value="Phosphorylase Kinase, domain 1"/>
    <property type="match status" value="1"/>
</dbReference>
<keyword evidence="8" id="KW-0472">Membrane</keyword>
<evidence type="ECO:0000313" key="11">
    <source>
        <dbReference type="Proteomes" id="UP000234331"/>
    </source>
</evidence>
<proteinExistence type="predicted"/>
<dbReference type="SMART" id="SM00220">
    <property type="entry name" value="S_TKc"/>
    <property type="match status" value="1"/>
</dbReference>
<feature type="compositionally biased region" description="Pro residues" evidence="7">
    <location>
        <begin position="509"/>
        <end position="519"/>
    </location>
</feature>
<dbReference type="SUPFAM" id="SSF56112">
    <property type="entry name" value="Protein kinase-like (PK-like)"/>
    <property type="match status" value="1"/>
</dbReference>
<dbReference type="PANTHER" id="PTHR43289:SF34">
    <property type="entry name" value="SERINE_THREONINE-PROTEIN KINASE YBDM-RELATED"/>
    <property type="match status" value="1"/>
</dbReference>
<feature type="region of interest" description="Disordered" evidence="7">
    <location>
        <begin position="573"/>
        <end position="600"/>
    </location>
</feature>
<feature type="compositionally biased region" description="Basic and acidic residues" evidence="7">
    <location>
        <begin position="25"/>
        <end position="38"/>
    </location>
</feature>
<evidence type="ECO:0000256" key="1">
    <source>
        <dbReference type="ARBA" id="ARBA00022679"/>
    </source>
</evidence>
<dbReference type="Proteomes" id="UP000234331">
    <property type="component" value="Unassembled WGS sequence"/>
</dbReference>